<name>A0ABQ9E1W0_TEGGR</name>
<feature type="transmembrane region" description="Helical" evidence="8">
    <location>
        <begin position="483"/>
        <end position="504"/>
    </location>
</feature>
<gene>
    <name evidence="10" type="ORF">KUTeg_023493</name>
</gene>
<evidence type="ECO:0000313" key="11">
    <source>
        <dbReference type="Proteomes" id="UP001217089"/>
    </source>
</evidence>
<dbReference type="EMBL" id="JARBDR010000921">
    <property type="protein sequence ID" value="KAJ8299433.1"/>
    <property type="molecule type" value="Genomic_DNA"/>
</dbReference>
<evidence type="ECO:0000313" key="10">
    <source>
        <dbReference type="EMBL" id="KAJ8299433.1"/>
    </source>
</evidence>
<evidence type="ECO:0000256" key="2">
    <source>
        <dbReference type="ARBA" id="ARBA00022692"/>
    </source>
</evidence>
<dbReference type="PROSITE" id="PS50297">
    <property type="entry name" value="ANK_REP_REGION"/>
    <property type="match status" value="3"/>
</dbReference>
<dbReference type="Pfam" id="PF00023">
    <property type="entry name" value="Ank"/>
    <property type="match status" value="1"/>
</dbReference>
<dbReference type="InterPro" id="IPR036770">
    <property type="entry name" value="Ankyrin_rpt-contain_sf"/>
</dbReference>
<keyword evidence="6 8" id="KW-0472">Membrane</keyword>
<evidence type="ECO:0000256" key="6">
    <source>
        <dbReference type="ARBA" id="ARBA00023136"/>
    </source>
</evidence>
<feature type="transmembrane region" description="Helical" evidence="8">
    <location>
        <begin position="300"/>
        <end position="316"/>
    </location>
</feature>
<feature type="non-terminal residue" evidence="10">
    <location>
        <position position="562"/>
    </location>
</feature>
<dbReference type="Proteomes" id="UP001217089">
    <property type="component" value="Unassembled WGS sequence"/>
</dbReference>
<dbReference type="EC" id="2.3.1.225" evidence="8"/>
<feature type="repeat" description="ANK" evidence="7">
    <location>
        <begin position="151"/>
        <end position="183"/>
    </location>
</feature>
<keyword evidence="5 7" id="KW-0040">ANK repeat</keyword>
<keyword evidence="3" id="KW-0677">Repeat</keyword>
<comment type="catalytic activity">
    <reaction evidence="8">
        <text>L-cysteinyl-[protein] + hexadecanoyl-CoA = S-hexadecanoyl-L-cysteinyl-[protein] + CoA</text>
        <dbReference type="Rhea" id="RHEA:36683"/>
        <dbReference type="Rhea" id="RHEA-COMP:10131"/>
        <dbReference type="Rhea" id="RHEA-COMP:11032"/>
        <dbReference type="ChEBI" id="CHEBI:29950"/>
        <dbReference type="ChEBI" id="CHEBI:57287"/>
        <dbReference type="ChEBI" id="CHEBI:57379"/>
        <dbReference type="ChEBI" id="CHEBI:74151"/>
        <dbReference type="EC" id="2.3.1.225"/>
    </reaction>
</comment>
<dbReference type="Gene3D" id="1.25.40.20">
    <property type="entry name" value="Ankyrin repeat-containing domain"/>
    <property type="match status" value="1"/>
</dbReference>
<feature type="domain" description="Palmitoyltransferase DHHC" evidence="9">
    <location>
        <begin position="401"/>
        <end position="521"/>
    </location>
</feature>
<dbReference type="Pfam" id="PF01529">
    <property type="entry name" value="DHHC"/>
    <property type="match status" value="1"/>
</dbReference>
<organism evidence="10 11">
    <name type="scientific">Tegillarca granosa</name>
    <name type="common">Malaysian cockle</name>
    <name type="synonym">Anadara granosa</name>
    <dbReference type="NCBI Taxonomy" id="220873"/>
    <lineage>
        <taxon>Eukaryota</taxon>
        <taxon>Metazoa</taxon>
        <taxon>Spiralia</taxon>
        <taxon>Lophotrochozoa</taxon>
        <taxon>Mollusca</taxon>
        <taxon>Bivalvia</taxon>
        <taxon>Autobranchia</taxon>
        <taxon>Pteriomorphia</taxon>
        <taxon>Arcoida</taxon>
        <taxon>Arcoidea</taxon>
        <taxon>Arcidae</taxon>
        <taxon>Tegillarca</taxon>
    </lineage>
</organism>
<evidence type="ECO:0000256" key="7">
    <source>
        <dbReference type="PROSITE-ProRule" id="PRU00023"/>
    </source>
</evidence>
<evidence type="ECO:0000256" key="3">
    <source>
        <dbReference type="ARBA" id="ARBA00022737"/>
    </source>
</evidence>
<dbReference type="PROSITE" id="PS50216">
    <property type="entry name" value="DHHC"/>
    <property type="match status" value="1"/>
</dbReference>
<dbReference type="SMART" id="SM00248">
    <property type="entry name" value="ANK"/>
    <property type="match status" value="6"/>
</dbReference>
<keyword evidence="4 8" id="KW-1133">Transmembrane helix</keyword>
<accession>A0ABQ9E1W0</accession>
<feature type="repeat" description="ANK" evidence="7">
    <location>
        <begin position="118"/>
        <end position="150"/>
    </location>
</feature>
<dbReference type="Pfam" id="PF12796">
    <property type="entry name" value="Ank_2"/>
    <property type="match status" value="2"/>
</dbReference>
<feature type="transmembrane region" description="Helical" evidence="8">
    <location>
        <begin position="322"/>
        <end position="339"/>
    </location>
</feature>
<comment type="subcellular location">
    <subcellularLocation>
        <location evidence="1">Membrane</location>
        <topology evidence="1">Multi-pass membrane protein</topology>
    </subcellularLocation>
</comment>
<keyword evidence="8" id="KW-0808">Transferase</keyword>
<evidence type="ECO:0000256" key="1">
    <source>
        <dbReference type="ARBA" id="ARBA00004141"/>
    </source>
</evidence>
<dbReference type="InterPro" id="IPR001594">
    <property type="entry name" value="Palmitoyltrfase_DHHC"/>
</dbReference>
<protein>
    <recommendedName>
        <fullName evidence="8">Palmitoyltransferase</fullName>
        <ecNumber evidence="8">2.3.1.225</ecNumber>
    </recommendedName>
</protein>
<keyword evidence="11" id="KW-1185">Reference proteome</keyword>
<feature type="repeat" description="ANK" evidence="7">
    <location>
        <begin position="219"/>
        <end position="251"/>
    </location>
</feature>
<dbReference type="PANTHER" id="PTHR24161:SF85">
    <property type="entry name" value="PALMITOYLTRANSFERASE HIP14"/>
    <property type="match status" value="1"/>
</dbReference>
<keyword evidence="8" id="KW-0012">Acyltransferase</keyword>
<comment type="caution">
    <text evidence="10">The sequence shown here is derived from an EMBL/GenBank/DDBJ whole genome shotgun (WGS) entry which is preliminary data.</text>
</comment>
<keyword evidence="2 8" id="KW-0812">Transmembrane</keyword>
<dbReference type="PANTHER" id="PTHR24161">
    <property type="entry name" value="ANK_REP_REGION DOMAIN-CONTAINING PROTEIN-RELATED"/>
    <property type="match status" value="1"/>
</dbReference>
<dbReference type="PROSITE" id="PS50088">
    <property type="entry name" value="ANK_REPEAT"/>
    <property type="match status" value="3"/>
</dbReference>
<evidence type="ECO:0000256" key="8">
    <source>
        <dbReference type="RuleBase" id="RU079119"/>
    </source>
</evidence>
<dbReference type="SUPFAM" id="SSF48403">
    <property type="entry name" value="Ankyrin repeat"/>
    <property type="match status" value="1"/>
</dbReference>
<reference evidence="10 11" key="1">
    <citation type="submission" date="2022-12" db="EMBL/GenBank/DDBJ databases">
        <title>Chromosome-level genome of Tegillarca granosa.</title>
        <authorList>
            <person name="Kim J."/>
        </authorList>
    </citation>
    <scope>NUCLEOTIDE SEQUENCE [LARGE SCALE GENOMIC DNA]</scope>
    <source>
        <strain evidence="10">Teg-2019</strain>
        <tissue evidence="10">Adductor muscle</tissue>
    </source>
</reference>
<sequence>MEERDPTCNPMQPLLEKELLPAEEDTNKTMNQNEVKTDQVSVPLQPSQDDYKNFDIVRATQYGVFERCKELIEAGYDVNQMDRENVSLLHWASINNRIELIKYYVSVGAVVDRFGGDLNSTPLHWATRQGHLATVVLLMSMSADPSLRDGEGCSCIHLAAQFGHTSIVAYLIAKGQDVDMLDKNGMTALMYSSYRVFGYDPSRLLMTFGASTNKADKVHGNTPLHWACFTGNTCVIAMLLKTTASMDALNAKGQTVMDVAIEQKHVQVVRKLREVRAERGLDSQSFIYRYSTDKNLRQKVMWWFPFIALFVIGYIPEMSAVWYVKVTLAVLAFLIYKFISNFFFDDTLMNVMPLPLYLATKFWIYNFWKAWKTDPGFIKTNREDQIKTILDLAETQTLRLEHFCTTCLIRRPIRSKHCSVCKRCVAKFDHHCPWVDNCVGAYNHKYFVGYLFFLFDWEHNCPFDIYEDGITGVVYKVLKSSPWVFWISLNAMIHSVWVGILLLCQLYQIMWLGMTTNERLNAVKYKYLQETFHDVNTSELEHNIKKQRAFDFETVSLIMKQR</sequence>
<evidence type="ECO:0000259" key="9">
    <source>
        <dbReference type="Pfam" id="PF01529"/>
    </source>
</evidence>
<evidence type="ECO:0000256" key="5">
    <source>
        <dbReference type="ARBA" id="ARBA00023043"/>
    </source>
</evidence>
<dbReference type="InterPro" id="IPR002110">
    <property type="entry name" value="Ankyrin_rpt"/>
</dbReference>
<evidence type="ECO:0000256" key="4">
    <source>
        <dbReference type="ARBA" id="ARBA00022989"/>
    </source>
</evidence>
<comment type="similarity">
    <text evidence="8">Belongs to the DHHC palmitoyltransferase family.</text>
</comment>
<comment type="domain">
    <text evidence="8">The DHHC domain is required for palmitoyltransferase activity.</text>
</comment>
<proteinExistence type="inferred from homology"/>